<protein>
    <submittedName>
        <fullName evidence="1">Uncharacterized protein</fullName>
    </submittedName>
</protein>
<dbReference type="AlphaFoldDB" id="A0A167AFW3"/>
<comment type="caution">
    <text evidence="1">The sequence shown here is derived from an EMBL/GenBank/DDBJ whole genome shotgun (WGS) entry which is preliminary data.</text>
</comment>
<evidence type="ECO:0000313" key="1">
    <source>
        <dbReference type="EMBL" id="KZL80092.1"/>
    </source>
</evidence>
<name>A0A167AFW3_COLIC</name>
<reference evidence="1 2" key="1">
    <citation type="submission" date="2015-06" db="EMBL/GenBank/DDBJ databases">
        <title>Survival trade-offs in plant roots during colonization by closely related pathogenic and mutualistic fungi.</title>
        <authorList>
            <person name="Hacquard S."/>
            <person name="Kracher B."/>
            <person name="Hiruma K."/>
            <person name="Weinman A."/>
            <person name="Muench P."/>
            <person name="Garrido Oter R."/>
            <person name="Ver Loren van Themaat E."/>
            <person name="Dallerey J.-F."/>
            <person name="Damm U."/>
            <person name="Henrissat B."/>
            <person name="Lespinet O."/>
            <person name="Thon M."/>
            <person name="Kemen E."/>
            <person name="McHardy A.C."/>
            <person name="Schulze-Lefert P."/>
            <person name="O'Connell R.J."/>
        </authorList>
    </citation>
    <scope>NUCLEOTIDE SEQUENCE [LARGE SCALE GENOMIC DNA]</scope>
    <source>
        <strain evidence="1 2">MAFF 238704</strain>
    </source>
</reference>
<proteinExistence type="predicted"/>
<feature type="non-terminal residue" evidence="1">
    <location>
        <position position="1"/>
    </location>
</feature>
<sequence length="171" mass="19479">LCLLRHPRQDCPCPFRRWPPQPRSPSSCSLQQGWQEDRAQHPQDLRLKCWFALGVDASGVGDDEQWMKKFSFQAWFGNRIGLYDVQLGESGHGPRLAKEMLHDTVFSSPEIPCILWQEVRAALLQLLLDSGDLEAEEPHVFVPPTRPCDPLPAFNMIGHFRLELPLGPCLL</sequence>
<evidence type="ECO:0000313" key="2">
    <source>
        <dbReference type="Proteomes" id="UP000076584"/>
    </source>
</evidence>
<keyword evidence="2" id="KW-1185">Reference proteome</keyword>
<accession>A0A167AFW3</accession>
<dbReference type="EMBL" id="LFIW01001979">
    <property type="protein sequence ID" value="KZL80092.1"/>
    <property type="molecule type" value="Genomic_DNA"/>
</dbReference>
<organism evidence="1 2">
    <name type="scientific">Colletotrichum incanum</name>
    <name type="common">Soybean anthracnose fungus</name>
    <dbReference type="NCBI Taxonomy" id="1573173"/>
    <lineage>
        <taxon>Eukaryota</taxon>
        <taxon>Fungi</taxon>
        <taxon>Dikarya</taxon>
        <taxon>Ascomycota</taxon>
        <taxon>Pezizomycotina</taxon>
        <taxon>Sordariomycetes</taxon>
        <taxon>Hypocreomycetidae</taxon>
        <taxon>Glomerellales</taxon>
        <taxon>Glomerellaceae</taxon>
        <taxon>Colletotrichum</taxon>
        <taxon>Colletotrichum spaethianum species complex</taxon>
    </lineage>
</organism>
<gene>
    <name evidence="1" type="ORF">CI238_05424</name>
</gene>
<dbReference type="Proteomes" id="UP000076584">
    <property type="component" value="Unassembled WGS sequence"/>
</dbReference>